<dbReference type="EMBL" id="JABVED010000011">
    <property type="protein sequence ID" value="MBC6449464.1"/>
    <property type="molecule type" value="Genomic_DNA"/>
</dbReference>
<name>A0ABR7LAS1_9PSEU</name>
<dbReference type="RefSeq" id="WP_187222252.1">
    <property type="nucleotide sequence ID" value="NZ_JABVED010000011.1"/>
</dbReference>
<sequence>MGVYVSVRGWLECDDKQFEAIRAIIAAHEDGHYSGGWGRPGRPVGWAKYVFYCADIRWQAVGWFLGQVREIARIPPSNDDNDLVRGLFFLSHEIEGMSEWQVRGGEVHITAGDERHRYLDE</sequence>
<comment type="caution">
    <text evidence="1">The sequence shown here is derived from an EMBL/GenBank/DDBJ whole genome shotgun (WGS) entry which is preliminary data.</text>
</comment>
<keyword evidence="2" id="KW-1185">Reference proteome</keyword>
<evidence type="ECO:0000313" key="1">
    <source>
        <dbReference type="EMBL" id="MBC6449464.1"/>
    </source>
</evidence>
<dbReference type="Proteomes" id="UP000734823">
    <property type="component" value="Unassembled WGS sequence"/>
</dbReference>
<protein>
    <submittedName>
        <fullName evidence="1">Uncharacterized protein</fullName>
    </submittedName>
</protein>
<gene>
    <name evidence="1" type="ORF">GPZ80_20070</name>
</gene>
<reference evidence="1 2" key="1">
    <citation type="submission" date="2020-06" db="EMBL/GenBank/DDBJ databases">
        <title>Actinokineospora xiongansis sp. nov., isolated from soil of Baiyangdian.</title>
        <authorList>
            <person name="Zhang X."/>
        </authorList>
    </citation>
    <scope>NUCLEOTIDE SEQUENCE [LARGE SCALE GENOMIC DNA]</scope>
    <source>
        <strain evidence="1 2">HBU206404</strain>
    </source>
</reference>
<proteinExistence type="predicted"/>
<evidence type="ECO:0000313" key="2">
    <source>
        <dbReference type="Proteomes" id="UP000734823"/>
    </source>
</evidence>
<accession>A0ABR7LAS1</accession>
<organism evidence="1 2">
    <name type="scientific">Actinokineospora xionganensis</name>
    <dbReference type="NCBI Taxonomy" id="2684470"/>
    <lineage>
        <taxon>Bacteria</taxon>
        <taxon>Bacillati</taxon>
        <taxon>Actinomycetota</taxon>
        <taxon>Actinomycetes</taxon>
        <taxon>Pseudonocardiales</taxon>
        <taxon>Pseudonocardiaceae</taxon>
        <taxon>Actinokineospora</taxon>
    </lineage>
</organism>